<dbReference type="InterPro" id="IPR016024">
    <property type="entry name" value="ARM-type_fold"/>
</dbReference>
<dbReference type="InterPro" id="IPR011989">
    <property type="entry name" value="ARM-like"/>
</dbReference>
<evidence type="ECO:0000313" key="2">
    <source>
        <dbReference type="EMBL" id="SVD16645.1"/>
    </source>
</evidence>
<reference evidence="2" key="1">
    <citation type="submission" date="2018-05" db="EMBL/GenBank/DDBJ databases">
        <authorList>
            <person name="Lanie J.A."/>
            <person name="Ng W.-L."/>
            <person name="Kazmierczak K.M."/>
            <person name="Andrzejewski T.M."/>
            <person name="Davidsen T.M."/>
            <person name="Wayne K.J."/>
            <person name="Tettelin H."/>
            <person name="Glass J.I."/>
            <person name="Rusch D."/>
            <person name="Podicherti R."/>
            <person name="Tsui H.-C.T."/>
            <person name="Winkler M.E."/>
        </authorList>
    </citation>
    <scope>NUCLEOTIDE SEQUENCE</scope>
</reference>
<dbReference type="PANTHER" id="PTHR12697">
    <property type="entry name" value="PBS LYASE HEAT-LIKE PROTEIN"/>
    <property type="match status" value="1"/>
</dbReference>
<accession>A0A382T4G2</accession>
<dbReference type="InterPro" id="IPR004155">
    <property type="entry name" value="PBS_lyase_HEAT"/>
</dbReference>
<comment type="function">
    <text evidence="1">Catalyzes the hydroxylation of the N(6)-(4-aminobutyl)-L-lysine intermediate produced by deoxyhypusine synthase/DHPS on a critical lysine of the eukaryotic translation initiation factor 5A/eIF-5A. This is the second step of the post-translational modification of that lysine into an unusual amino acid residue named hypusine. Hypusination is unique to mature eIF-5A factor and is essential for its function.</text>
</comment>
<dbReference type="InterPro" id="IPR021133">
    <property type="entry name" value="HEAT_type_2"/>
</dbReference>
<dbReference type="Gene3D" id="1.25.10.10">
    <property type="entry name" value="Leucine-rich Repeat Variant"/>
    <property type="match status" value="1"/>
</dbReference>
<evidence type="ECO:0000256" key="1">
    <source>
        <dbReference type="ARBA" id="ARBA00045876"/>
    </source>
</evidence>
<proteinExistence type="predicted"/>
<dbReference type="GO" id="GO:0016491">
    <property type="term" value="F:oxidoreductase activity"/>
    <property type="evidence" value="ECO:0007669"/>
    <property type="project" value="TreeGrafter"/>
</dbReference>
<dbReference type="SUPFAM" id="SSF48371">
    <property type="entry name" value="ARM repeat"/>
    <property type="match status" value="1"/>
</dbReference>
<sequence>MALAMGRTGQQEYGPILLDGLNDEDKGSRLAAIKALGLLAYTPAVKGVQEFTVEKYSSEERLAATIALGSMGDKSIIPILQKLLEDEEPNIRWDAAIALSKLENTSGIQVIVNLLDRSYFDHFTEVDEEEEAQAILVAIQVSSQFPSKLFVTNLLKLAAFDKNMQIRDLAIKTLDKTYNRKI</sequence>
<dbReference type="PROSITE" id="PS50077">
    <property type="entry name" value="HEAT_REPEAT"/>
    <property type="match status" value="1"/>
</dbReference>
<dbReference type="PANTHER" id="PTHR12697:SF39">
    <property type="entry name" value="SLR1687 PROTEIN"/>
    <property type="match status" value="1"/>
</dbReference>
<dbReference type="SMART" id="SM00567">
    <property type="entry name" value="EZ_HEAT"/>
    <property type="match status" value="3"/>
</dbReference>
<gene>
    <name evidence="2" type="ORF">METZ01_LOCUS369499</name>
</gene>
<evidence type="ECO:0008006" key="3">
    <source>
        <dbReference type="Google" id="ProtNLM"/>
    </source>
</evidence>
<name>A0A382T4G2_9ZZZZ</name>
<dbReference type="AlphaFoldDB" id="A0A382T4G2"/>
<protein>
    <recommendedName>
        <fullName evidence="3">Condensin complex subunit 1 C-terminal domain-containing protein</fullName>
    </recommendedName>
</protein>
<dbReference type="Pfam" id="PF13646">
    <property type="entry name" value="HEAT_2"/>
    <property type="match status" value="1"/>
</dbReference>
<organism evidence="2">
    <name type="scientific">marine metagenome</name>
    <dbReference type="NCBI Taxonomy" id="408172"/>
    <lineage>
        <taxon>unclassified sequences</taxon>
        <taxon>metagenomes</taxon>
        <taxon>ecological metagenomes</taxon>
    </lineage>
</organism>
<dbReference type="EMBL" id="UINC01133612">
    <property type="protein sequence ID" value="SVD16645.1"/>
    <property type="molecule type" value="Genomic_DNA"/>
</dbReference>